<dbReference type="GO" id="GO:0016853">
    <property type="term" value="F:isomerase activity"/>
    <property type="evidence" value="ECO:0007669"/>
    <property type="project" value="UniProtKB-KW"/>
</dbReference>
<dbReference type="InterPro" id="IPR032710">
    <property type="entry name" value="NTF2-like_dom_sf"/>
</dbReference>
<keyword evidence="2" id="KW-0413">Isomerase</keyword>
<sequence length="124" mass="13736">MSTESELVQQLYDGFNARNIDAVLAKLAEDVVWANGMDGGHVHGREAVRAYWTKQWATISPHVEPKQITQTADGATSVEVHQIVHDLKGALLLDETVLHVFRFEGGKVKRFDINSTSQLSSIAH</sequence>
<evidence type="ECO:0000259" key="1">
    <source>
        <dbReference type="Pfam" id="PF12680"/>
    </source>
</evidence>
<feature type="domain" description="SnoaL-like" evidence="1">
    <location>
        <begin position="8"/>
        <end position="110"/>
    </location>
</feature>
<comment type="caution">
    <text evidence="2">The sequence shown here is derived from an EMBL/GenBank/DDBJ whole genome shotgun (WGS) entry which is preliminary data.</text>
</comment>
<proteinExistence type="predicted"/>
<dbReference type="SUPFAM" id="SSF54427">
    <property type="entry name" value="NTF2-like"/>
    <property type="match status" value="1"/>
</dbReference>
<evidence type="ECO:0000313" key="2">
    <source>
        <dbReference type="EMBL" id="RDK07224.1"/>
    </source>
</evidence>
<gene>
    <name evidence="2" type="ORF">DN412_27460</name>
</gene>
<organism evidence="2 3">
    <name type="scientific">Cupriavidus lacunae</name>
    <dbReference type="NCBI Taxonomy" id="2666307"/>
    <lineage>
        <taxon>Bacteria</taxon>
        <taxon>Pseudomonadati</taxon>
        <taxon>Pseudomonadota</taxon>
        <taxon>Betaproteobacteria</taxon>
        <taxon>Burkholderiales</taxon>
        <taxon>Burkholderiaceae</taxon>
        <taxon>Cupriavidus</taxon>
    </lineage>
</organism>
<protein>
    <submittedName>
        <fullName evidence="2">Ketosteroid isomerase</fullName>
    </submittedName>
</protein>
<dbReference type="Gene3D" id="3.10.450.50">
    <property type="match status" value="1"/>
</dbReference>
<name>A0A370NNQ7_9BURK</name>
<dbReference type="AlphaFoldDB" id="A0A370NNQ7"/>
<dbReference type="Pfam" id="PF12680">
    <property type="entry name" value="SnoaL_2"/>
    <property type="match status" value="1"/>
</dbReference>
<accession>A0A370NNQ7</accession>
<keyword evidence="3" id="KW-1185">Reference proteome</keyword>
<dbReference type="EMBL" id="QKWJ01000046">
    <property type="protein sequence ID" value="RDK07224.1"/>
    <property type="molecule type" value="Genomic_DNA"/>
</dbReference>
<evidence type="ECO:0000313" key="3">
    <source>
        <dbReference type="Proteomes" id="UP000255165"/>
    </source>
</evidence>
<dbReference type="Proteomes" id="UP000255165">
    <property type="component" value="Unassembled WGS sequence"/>
</dbReference>
<dbReference type="InterPro" id="IPR037401">
    <property type="entry name" value="SnoaL-like"/>
</dbReference>
<reference evidence="3" key="1">
    <citation type="submission" date="2018-06" db="EMBL/GenBank/DDBJ databases">
        <authorList>
            <person name="Feng T."/>
            <person name="Jeon C.O."/>
        </authorList>
    </citation>
    <scope>NUCLEOTIDE SEQUENCE [LARGE SCALE GENOMIC DNA]</scope>
    <source>
        <strain evidence="3">S23</strain>
    </source>
</reference>